<sequence length="160" mass="17989">MSRYTVELTNEERSALREIISKGSHKSLRVINALILLNSDESGEEPRKPYEEIASALNVSSKKVERVRKRFVEEGFEVTLNGKKRDPSSYRVKFDGDLEAHIIALSCSKPPQGMAQWSLRLLADNVVELNYTDSISHESVRLILKKRAEALASARMGNSS</sequence>
<dbReference type="Pfam" id="PF13565">
    <property type="entry name" value="HTH_32"/>
    <property type="match status" value="1"/>
</dbReference>
<organism evidence="1 2">
    <name type="scientific">Persicobacter psychrovividus</name>
    <dbReference type="NCBI Taxonomy" id="387638"/>
    <lineage>
        <taxon>Bacteria</taxon>
        <taxon>Pseudomonadati</taxon>
        <taxon>Bacteroidota</taxon>
        <taxon>Cytophagia</taxon>
        <taxon>Cytophagales</taxon>
        <taxon>Persicobacteraceae</taxon>
        <taxon>Persicobacter</taxon>
    </lineage>
</organism>
<gene>
    <name evidence="1" type="ORF">PEPS_00890</name>
</gene>
<evidence type="ECO:0000313" key="2">
    <source>
        <dbReference type="Proteomes" id="UP001354989"/>
    </source>
</evidence>
<proteinExistence type="predicted"/>
<dbReference type="EMBL" id="AP025292">
    <property type="protein sequence ID" value="BDC97808.1"/>
    <property type="molecule type" value="Genomic_DNA"/>
</dbReference>
<dbReference type="SUPFAM" id="SSF46689">
    <property type="entry name" value="Homeodomain-like"/>
    <property type="match status" value="1"/>
</dbReference>
<reference evidence="1 2" key="1">
    <citation type="submission" date="2021-12" db="EMBL/GenBank/DDBJ databases">
        <title>Genome sequencing of bacteria with rrn-lacking chromosome and rrn-plasmid.</title>
        <authorList>
            <person name="Anda M."/>
            <person name="Iwasaki W."/>
        </authorList>
    </citation>
    <scope>NUCLEOTIDE SEQUENCE [LARGE SCALE GENOMIC DNA]</scope>
    <source>
        <strain evidence="1 2">NBRC 101262</strain>
    </source>
</reference>
<evidence type="ECO:0000313" key="1">
    <source>
        <dbReference type="EMBL" id="BDC97808.1"/>
    </source>
</evidence>
<protein>
    <recommendedName>
        <fullName evidence="3">Transposase</fullName>
    </recommendedName>
</protein>
<dbReference type="Proteomes" id="UP001354989">
    <property type="component" value="Chromosome"/>
</dbReference>
<keyword evidence="2" id="KW-1185">Reference proteome</keyword>
<accession>A0ABM7VA62</accession>
<name>A0ABM7VA62_9BACT</name>
<dbReference type="InterPro" id="IPR009057">
    <property type="entry name" value="Homeodomain-like_sf"/>
</dbReference>
<evidence type="ECO:0008006" key="3">
    <source>
        <dbReference type="Google" id="ProtNLM"/>
    </source>
</evidence>